<feature type="domain" description="DNA fragmentation factor 45kDa middle" evidence="2">
    <location>
        <begin position="32"/>
        <end position="187"/>
    </location>
</feature>
<keyword evidence="4" id="KW-1185">Reference proteome</keyword>
<evidence type="ECO:0000313" key="4">
    <source>
        <dbReference type="Proteomes" id="UP001497482"/>
    </source>
</evidence>
<dbReference type="Proteomes" id="UP001497482">
    <property type="component" value="Chromosome 5"/>
</dbReference>
<gene>
    <name evidence="3" type="ORF">KC01_LOCUS33258</name>
</gene>
<dbReference type="InterPro" id="IPR015121">
    <property type="entry name" value="DNA_fragmentation_mid_dom"/>
</dbReference>
<reference evidence="3 4" key="1">
    <citation type="submission" date="2024-04" db="EMBL/GenBank/DDBJ databases">
        <authorList>
            <person name="Waldvogel A.-M."/>
            <person name="Schoenle A."/>
        </authorList>
    </citation>
    <scope>NUCLEOTIDE SEQUENCE [LARGE SCALE GENOMIC DNA]</scope>
</reference>
<name>A0AAV2LY44_KNICA</name>
<dbReference type="Pfam" id="PF09033">
    <property type="entry name" value="DFF-C"/>
    <property type="match status" value="1"/>
</dbReference>
<proteinExistence type="predicted"/>
<feature type="region of interest" description="Disordered" evidence="1">
    <location>
        <begin position="231"/>
        <end position="256"/>
    </location>
</feature>
<dbReference type="InterPro" id="IPR027296">
    <property type="entry name" value="DFF-C"/>
</dbReference>
<dbReference type="EMBL" id="OZ035827">
    <property type="protein sequence ID" value="CAL1605971.1"/>
    <property type="molecule type" value="Genomic_DNA"/>
</dbReference>
<dbReference type="Gene3D" id="1.10.1490.10">
    <property type="entry name" value="C-terminal domain of DFF45/ICAD (DFF-C domain)"/>
    <property type="match status" value="2"/>
</dbReference>
<dbReference type="AlphaFoldDB" id="A0AAV2LY44"/>
<evidence type="ECO:0000259" key="2">
    <source>
        <dbReference type="Pfam" id="PF09033"/>
    </source>
</evidence>
<dbReference type="SUPFAM" id="SSF81783">
    <property type="entry name" value="C-terminal domain of DFF45/ICAD (DFF-C domain)"/>
    <property type="match status" value="1"/>
</dbReference>
<evidence type="ECO:0000313" key="3">
    <source>
        <dbReference type="EMBL" id="CAL1605971.1"/>
    </source>
</evidence>
<sequence length="256" mass="28841">MTGKPCKVFNYTRQKSYGLAVPSIDELKIKVDGGTAWMARDSMVMDTDVVDAGFSLWVDLAQQLKQDLASVILMSDSDLQMLIDVSHTDLASTLGYDEKKTKDLQESLQRYLDGKEEERQSKEILQLYLKTMNSGTENQEAEAGDLDVPDGMEMDVESGFLSRTIMVLKGKTVPETRLSTEDLQLVVSRGVEAMEQILGWERSRTLSLLEACETELQKRLEQIQTVQCIRSNSQTDSSQRQNNTITQRNTAAQRDQ</sequence>
<accession>A0AAV2LY44</accession>
<evidence type="ECO:0000256" key="1">
    <source>
        <dbReference type="SAM" id="MobiDB-lite"/>
    </source>
</evidence>
<organism evidence="3 4">
    <name type="scientific">Knipowitschia caucasica</name>
    <name type="common">Caucasian dwarf goby</name>
    <name type="synonym">Pomatoschistus caucasicus</name>
    <dbReference type="NCBI Taxonomy" id="637954"/>
    <lineage>
        <taxon>Eukaryota</taxon>
        <taxon>Metazoa</taxon>
        <taxon>Chordata</taxon>
        <taxon>Craniata</taxon>
        <taxon>Vertebrata</taxon>
        <taxon>Euteleostomi</taxon>
        <taxon>Actinopterygii</taxon>
        <taxon>Neopterygii</taxon>
        <taxon>Teleostei</taxon>
        <taxon>Neoteleostei</taxon>
        <taxon>Acanthomorphata</taxon>
        <taxon>Gobiaria</taxon>
        <taxon>Gobiiformes</taxon>
        <taxon>Gobioidei</taxon>
        <taxon>Gobiidae</taxon>
        <taxon>Gobiinae</taxon>
        <taxon>Knipowitschia</taxon>
    </lineage>
</organism>
<protein>
    <recommendedName>
        <fullName evidence="2">DNA fragmentation factor 45kDa middle domain-containing protein</fullName>
    </recommendedName>
</protein>
<dbReference type="SUPFAM" id="SSF54277">
    <property type="entry name" value="CAD &amp; PB1 domains"/>
    <property type="match status" value="1"/>
</dbReference>